<dbReference type="GO" id="GO:0006355">
    <property type="term" value="P:regulation of DNA-templated transcription"/>
    <property type="evidence" value="ECO:0007669"/>
    <property type="project" value="InterPro"/>
</dbReference>
<feature type="domain" description="KRAB" evidence="1">
    <location>
        <begin position="1"/>
        <end position="71"/>
    </location>
</feature>
<reference evidence="3" key="1">
    <citation type="submission" date="2025-08" db="UniProtKB">
        <authorList>
            <consortium name="RefSeq"/>
        </authorList>
    </citation>
    <scope>IDENTIFICATION</scope>
    <source>
        <tissue evidence="3">Spleen</tissue>
    </source>
</reference>
<dbReference type="InterPro" id="IPR036051">
    <property type="entry name" value="KRAB_dom_sf"/>
</dbReference>
<protein>
    <submittedName>
        <fullName evidence="3">Zinc finger protein 582-like</fullName>
    </submittedName>
</protein>
<dbReference type="GeneID" id="110220005"/>
<dbReference type="InterPro" id="IPR001909">
    <property type="entry name" value="KRAB"/>
</dbReference>
<dbReference type="Gene3D" id="6.10.140.140">
    <property type="match status" value="1"/>
</dbReference>
<sequence length="130" mass="14799">MFKDVAVEFTQEEWRQLDPAQRSLFKDVMLENYRNLVSLGLAVNKPGIISHLERGRAPWIPEKAVSGGTFPGIPIKLKANLCFLRLCWWLSPDTGCKTTKSAPNHDPSLGETTKKRLEREGPWDFRFAEA</sequence>
<dbReference type="PANTHER" id="PTHR23232">
    <property type="entry name" value="KRAB DOMAIN C2H2 ZINC FINGER"/>
    <property type="match status" value="1"/>
</dbReference>
<keyword evidence="2" id="KW-1185">Reference proteome</keyword>
<evidence type="ECO:0000259" key="1">
    <source>
        <dbReference type="PROSITE" id="PS50805"/>
    </source>
</evidence>
<accession>A0A6P5LTW3</accession>
<dbReference type="SMART" id="SM00349">
    <property type="entry name" value="KRAB"/>
    <property type="match status" value="1"/>
</dbReference>
<dbReference type="InterPro" id="IPR050169">
    <property type="entry name" value="Krueppel_C2H2_ZnF"/>
</dbReference>
<proteinExistence type="predicted"/>
<dbReference type="KEGG" id="pcw:110220005"/>
<dbReference type="RefSeq" id="XP_020859506.1">
    <property type="nucleotide sequence ID" value="XM_021003847.1"/>
</dbReference>
<organism evidence="2 3">
    <name type="scientific">Phascolarctos cinereus</name>
    <name type="common">Koala</name>
    <dbReference type="NCBI Taxonomy" id="38626"/>
    <lineage>
        <taxon>Eukaryota</taxon>
        <taxon>Metazoa</taxon>
        <taxon>Chordata</taxon>
        <taxon>Craniata</taxon>
        <taxon>Vertebrata</taxon>
        <taxon>Euteleostomi</taxon>
        <taxon>Mammalia</taxon>
        <taxon>Metatheria</taxon>
        <taxon>Diprotodontia</taxon>
        <taxon>Phascolarctidae</taxon>
        <taxon>Phascolarctos</taxon>
    </lineage>
</organism>
<dbReference type="PROSITE" id="PS50805">
    <property type="entry name" value="KRAB"/>
    <property type="match status" value="1"/>
</dbReference>
<dbReference type="SUPFAM" id="SSF109640">
    <property type="entry name" value="KRAB domain (Kruppel-associated box)"/>
    <property type="match status" value="1"/>
</dbReference>
<dbReference type="AlphaFoldDB" id="A0A6P5LTW3"/>
<name>A0A6P5LTW3_PHACI</name>
<dbReference type="Proteomes" id="UP000515140">
    <property type="component" value="Unplaced"/>
</dbReference>
<dbReference type="InParanoid" id="A0A6P5LTW3"/>
<dbReference type="PANTHER" id="PTHR23232:SF163">
    <property type="entry name" value="ZINC FINGER PROTEIN 589"/>
    <property type="match status" value="1"/>
</dbReference>
<dbReference type="Pfam" id="PF01352">
    <property type="entry name" value="KRAB"/>
    <property type="match status" value="1"/>
</dbReference>
<gene>
    <name evidence="3" type="primary">LOC110220005</name>
</gene>
<evidence type="ECO:0000313" key="2">
    <source>
        <dbReference type="Proteomes" id="UP000515140"/>
    </source>
</evidence>
<dbReference type="CDD" id="cd07765">
    <property type="entry name" value="KRAB_A-box"/>
    <property type="match status" value="1"/>
</dbReference>
<evidence type="ECO:0000313" key="3">
    <source>
        <dbReference type="RefSeq" id="XP_020859506.1"/>
    </source>
</evidence>